<dbReference type="PROSITE" id="PS50835">
    <property type="entry name" value="IG_LIKE"/>
    <property type="match status" value="1"/>
</dbReference>
<proteinExistence type="predicted"/>
<dbReference type="InterPro" id="IPR013783">
    <property type="entry name" value="Ig-like_fold"/>
</dbReference>
<dbReference type="Gene3D" id="2.60.40.10">
    <property type="entry name" value="Immunoglobulins"/>
    <property type="match status" value="1"/>
</dbReference>
<dbReference type="Proteomes" id="UP000079169">
    <property type="component" value="Unplaced"/>
</dbReference>
<organism evidence="2 3">
    <name type="scientific">Diaphorina citri</name>
    <name type="common">Asian citrus psyllid</name>
    <dbReference type="NCBI Taxonomy" id="121845"/>
    <lineage>
        <taxon>Eukaryota</taxon>
        <taxon>Metazoa</taxon>
        <taxon>Ecdysozoa</taxon>
        <taxon>Arthropoda</taxon>
        <taxon>Hexapoda</taxon>
        <taxon>Insecta</taxon>
        <taxon>Pterygota</taxon>
        <taxon>Neoptera</taxon>
        <taxon>Paraneoptera</taxon>
        <taxon>Hemiptera</taxon>
        <taxon>Sternorrhyncha</taxon>
        <taxon>Psylloidea</taxon>
        <taxon>Psyllidae</taxon>
        <taxon>Diaphorininae</taxon>
        <taxon>Diaphorina</taxon>
    </lineage>
</organism>
<dbReference type="InterPro" id="IPR007110">
    <property type="entry name" value="Ig-like_dom"/>
</dbReference>
<dbReference type="KEGG" id="dci:108251898"/>
<dbReference type="SUPFAM" id="SSF48726">
    <property type="entry name" value="Immunoglobulin"/>
    <property type="match status" value="1"/>
</dbReference>
<evidence type="ECO:0000313" key="2">
    <source>
        <dbReference type="Proteomes" id="UP000079169"/>
    </source>
</evidence>
<keyword evidence="2" id="KW-1185">Reference proteome</keyword>
<dbReference type="GeneID" id="108251898"/>
<evidence type="ECO:0000259" key="1">
    <source>
        <dbReference type="PROSITE" id="PS50835"/>
    </source>
</evidence>
<sequence>MVRPLLIRKFLSKFHGSLSLNRVLYQEGGEYRCLVGRSSKLDRLRSHNVQVSVVGAPVVYPNSSHLIGISGQPVTLSVEFCANPPPLRTFWISETSSRILRPDEQRSNDGLISIQLTNSTSPYCYTSTLSFTAVAPSDAGQYLFLVKSARGLAEASIVLSTALAKDSPGSHSNVVITPTSGTPRLETVGSMLLLVLLVLCWNT</sequence>
<protein>
    <submittedName>
        <fullName evidence="3">Uncharacterized protein LOC108251898</fullName>
    </submittedName>
</protein>
<reference evidence="3" key="1">
    <citation type="submission" date="2025-08" db="UniProtKB">
        <authorList>
            <consortium name="RefSeq"/>
        </authorList>
    </citation>
    <scope>IDENTIFICATION</scope>
</reference>
<dbReference type="RefSeq" id="XP_026676568.1">
    <property type="nucleotide sequence ID" value="XM_026820767.1"/>
</dbReference>
<dbReference type="PaxDb" id="121845-A0A3Q0IPH7"/>
<gene>
    <name evidence="3" type="primary">LOC108251898</name>
</gene>
<dbReference type="STRING" id="121845.A0A3Q0IPH7"/>
<accession>A0A3Q0IPH7</accession>
<feature type="domain" description="Ig-like" evidence="1">
    <location>
        <begin position="57"/>
        <end position="160"/>
    </location>
</feature>
<dbReference type="InterPro" id="IPR036179">
    <property type="entry name" value="Ig-like_dom_sf"/>
</dbReference>
<dbReference type="AlphaFoldDB" id="A0A3Q0IPH7"/>
<name>A0A3Q0IPH7_DIACI</name>
<evidence type="ECO:0000313" key="3">
    <source>
        <dbReference type="RefSeq" id="XP_026676568.1"/>
    </source>
</evidence>